<comment type="caution">
    <text evidence="5">The sequence shown here is derived from an EMBL/GenBank/DDBJ whole genome shotgun (WGS) entry which is preliminary data.</text>
</comment>
<dbReference type="RefSeq" id="WP_300958708.1">
    <property type="nucleotide sequence ID" value="NZ_JAUHJR010000001.1"/>
</dbReference>
<sequence length="483" mass="53238">MTRTRATRTTALPAAVLLLGSLLLAGCSDDGGQQASVTVARQQAAQVEAESTEQEAIERRNAALPGRPAGVVDLDGTPGGSLTPAARDAFIDSGTSVTVQVGNNGEDVAFQELCAGEIDLVDSAREISRAEWDACRSVGLDVVQFQIAADAVVVAIKSESDVGGDCLTTEQVRDIYRAGSPVTSWEQVGLDDVPLVVGGPDPDNNAFSFFGRNVLDAPQPSLTNLRSDYQAFESDQGSRFFVVGDTKDERLAREHADRARARDRARSDLLTRQQVLDDAQAEVRAAWQEQAKGIADRRSPADQERDRQRVRDAIAARDAARADLAVVRDKWIRVRDRFVVSRDARKRDEQVRGHVAYFRFSYYELFEDQLRPFEITTPEGERNCIFPSQRTITSGEYPLARQLLITTTTRSLARREVRTFLESYLGDADRLAEDTQLVALPEAAVRTQLSWLEGDVRPVLVSPDDEPVLERTAEPEPVEKPAR</sequence>
<dbReference type="InterPro" id="IPR050811">
    <property type="entry name" value="Phosphate_ABC_transporter"/>
</dbReference>
<evidence type="ECO:0000259" key="4">
    <source>
        <dbReference type="Pfam" id="PF12849"/>
    </source>
</evidence>
<accession>A0ABT8ENZ3</accession>
<proteinExistence type="predicted"/>
<evidence type="ECO:0000256" key="2">
    <source>
        <dbReference type="SAM" id="MobiDB-lite"/>
    </source>
</evidence>
<protein>
    <submittedName>
        <fullName evidence="5">Substrate-binding domain-containing protein</fullName>
    </submittedName>
</protein>
<evidence type="ECO:0000313" key="6">
    <source>
        <dbReference type="Proteomes" id="UP001168537"/>
    </source>
</evidence>
<dbReference type="SUPFAM" id="SSF53850">
    <property type="entry name" value="Periplasmic binding protein-like II"/>
    <property type="match status" value="2"/>
</dbReference>
<gene>
    <name evidence="5" type="ORF">QWY29_00715</name>
</gene>
<evidence type="ECO:0000313" key="5">
    <source>
        <dbReference type="EMBL" id="MDN4159860.1"/>
    </source>
</evidence>
<feature type="domain" description="PBP" evidence="4">
    <location>
        <begin position="86"/>
        <end position="409"/>
    </location>
</feature>
<feature type="compositionally biased region" description="Basic and acidic residues" evidence="2">
    <location>
        <begin position="468"/>
        <end position="483"/>
    </location>
</feature>
<feature type="signal peptide" evidence="3">
    <location>
        <begin position="1"/>
        <end position="25"/>
    </location>
</feature>
<dbReference type="InterPro" id="IPR024370">
    <property type="entry name" value="PBP_domain"/>
</dbReference>
<reference evidence="5" key="1">
    <citation type="submission" date="2023-06" db="EMBL/GenBank/DDBJ databases">
        <title>Draft genome sequence of Nocardioides sp. SOB72.</title>
        <authorList>
            <person name="Zhang G."/>
        </authorList>
    </citation>
    <scope>NUCLEOTIDE SEQUENCE</scope>
    <source>
        <strain evidence="5">SOB72</strain>
    </source>
</reference>
<dbReference type="Proteomes" id="UP001168537">
    <property type="component" value="Unassembled WGS sequence"/>
</dbReference>
<dbReference type="PANTHER" id="PTHR30570:SF1">
    <property type="entry name" value="PHOSPHATE-BINDING PROTEIN PSTS"/>
    <property type="match status" value="1"/>
</dbReference>
<evidence type="ECO:0000256" key="1">
    <source>
        <dbReference type="ARBA" id="ARBA00022729"/>
    </source>
</evidence>
<keyword evidence="6" id="KW-1185">Reference proteome</keyword>
<dbReference type="EMBL" id="JAUHJR010000001">
    <property type="protein sequence ID" value="MDN4159860.1"/>
    <property type="molecule type" value="Genomic_DNA"/>
</dbReference>
<name>A0ABT8ENZ3_9ACTN</name>
<organism evidence="5 6">
    <name type="scientific">Nocardioides abyssi</name>
    <dbReference type="NCBI Taxonomy" id="3058370"/>
    <lineage>
        <taxon>Bacteria</taxon>
        <taxon>Bacillati</taxon>
        <taxon>Actinomycetota</taxon>
        <taxon>Actinomycetes</taxon>
        <taxon>Propionibacteriales</taxon>
        <taxon>Nocardioidaceae</taxon>
        <taxon>Nocardioides</taxon>
    </lineage>
</organism>
<evidence type="ECO:0000256" key="3">
    <source>
        <dbReference type="SAM" id="SignalP"/>
    </source>
</evidence>
<dbReference type="PROSITE" id="PS51257">
    <property type="entry name" value="PROKAR_LIPOPROTEIN"/>
    <property type="match status" value="1"/>
</dbReference>
<dbReference type="Gene3D" id="3.40.190.10">
    <property type="entry name" value="Periplasmic binding protein-like II"/>
    <property type="match status" value="2"/>
</dbReference>
<keyword evidence="1 3" id="KW-0732">Signal</keyword>
<dbReference type="Pfam" id="PF12849">
    <property type="entry name" value="PBP_like_2"/>
    <property type="match status" value="1"/>
</dbReference>
<dbReference type="PANTHER" id="PTHR30570">
    <property type="entry name" value="PERIPLASMIC PHOSPHATE BINDING COMPONENT OF PHOSPHATE ABC TRANSPORTER"/>
    <property type="match status" value="1"/>
</dbReference>
<feature type="chain" id="PRO_5047296037" evidence="3">
    <location>
        <begin position="26"/>
        <end position="483"/>
    </location>
</feature>
<feature type="region of interest" description="Disordered" evidence="2">
    <location>
        <begin position="462"/>
        <end position="483"/>
    </location>
</feature>